<dbReference type="Pfam" id="PF01899">
    <property type="entry name" value="MNHE"/>
    <property type="match status" value="1"/>
</dbReference>
<dbReference type="RefSeq" id="WP_132477842.1">
    <property type="nucleotide sequence ID" value="NZ_JBEBWM010000069.1"/>
</dbReference>
<evidence type="ECO:0000313" key="7">
    <source>
        <dbReference type="EMBL" id="TCU94549.1"/>
    </source>
</evidence>
<dbReference type="Proteomes" id="UP000294692">
    <property type="component" value="Unassembled WGS sequence"/>
</dbReference>
<comment type="subcellular location">
    <subcellularLocation>
        <location evidence="1">Cell membrane</location>
        <topology evidence="1">Multi-pass membrane protein</topology>
    </subcellularLocation>
</comment>
<evidence type="ECO:0000313" key="8">
    <source>
        <dbReference type="Proteomes" id="UP000294692"/>
    </source>
</evidence>
<accession>A0A4V2VQG7</accession>
<evidence type="ECO:0000256" key="6">
    <source>
        <dbReference type="ARBA" id="ARBA00023136"/>
    </source>
</evidence>
<sequence>MRAFIRIMATPAILLLLWLFLNDSLSAGHIVLGVLLAAFFSWAAHPLRPLKSAMKHPLTIVRLFIHVVTDIIRSNLAVTRLIWLGKDKANITPGFLCIPLTMRDPHGLAGLACIITFTPGTVWSDYSETDNTLTLHVLDLKDEEAWRTMIQERYERPLKEIFE</sequence>
<keyword evidence="8" id="KW-1185">Reference proteome</keyword>
<dbReference type="GO" id="GO:0008324">
    <property type="term" value="F:monoatomic cation transmembrane transporter activity"/>
    <property type="evidence" value="ECO:0007669"/>
    <property type="project" value="InterPro"/>
</dbReference>
<evidence type="ECO:0000256" key="3">
    <source>
        <dbReference type="ARBA" id="ARBA00022475"/>
    </source>
</evidence>
<name>A0A4V2VQG7_9BURK</name>
<keyword evidence="3" id="KW-1003">Cell membrane</keyword>
<dbReference type="GO" id="GO:0005886">
    <property type="term" value="C:plasma membrane"/>
    <property type="evidence" value="ECO:0007669"/>
    <property type="project" value="UniProtKB-SubCell"/>
</dbReference>
<keyword evidence="5" id="KW-1133">Transmembrane helix</keyword>
<keyword evidence="4" id="KW-0812">Transmembrane</keyword>
<dbReference type="AlphaFoldDB" id="A0A4V2VQG7"/>
<dbReference type="NCBIfam" id="NF006520">
    <property type="entry name" value="PRK08965.1-4"/>
    <property type="match status" value="1"/>
</dbReference>
<comment type="caution">
    <text evidence="7">The sequence shown here is derived from an EMBL/GenBank/DDBJ whole genome shotgun (WGS) entry which is preliminary data.</text>
</comment>
<dbReference type="PANTHER" id="PTHR34584:SF1">
    <property type="entry name" value="NA(+)_H(+) ANTIPORTER SUBUNIT E1"/>
    <property type="match status" value="1"/>
</dbReference>
<evidence type="ECO:0000256" key="5">
    <source>
        <dbReference type="ARBA" id="ARBA00022989"/>
    </source>
</evidence>
<organism evidence="7 8">
    <name type="scientific">Paracandidimonas soli</name>
    <dbReference type="NCBI Taxonomy" id="1917182"/>
    <lineage>
        <taxon>Bacteria</taxon>
        <taxon>Pseudomonadati</taxon>
        <taxon>Pseudomonadota</taxon>
        <taxon>Betaproteobacteria</taxon>
        <taxon>Burkholderiales</taxon>
        <taxon>Alcaligenaceae</taxon>
        <taxon>Paracandidimonas</taxon>
    </lineage>
</organism>
<keyword evidence="6" id="KW-0472">Membrane</keyword>
<protein>
    <submittedName>
        <fullName evidence="7">Multicomponent K+:H+ antiporter subunit E</fullName>
    </submittedName>
</protein>
<gene>
    <name evidence="7" type="ORF">EV686_109104</name>
</gene>
<dbReference type="InterPro" id="IPR002758">
    <property type="entry name" value="Cation_antiport_E"/>
</dbReference>
<dbReference type="OrthoDB" id="9807187at2"/>
<reference evidence="7 8" key="1">
    <citation type="submission" date="2019-03" db="EMBL/GenBank/DDBJ databases">
        <title>Genomic Encyclopedia of Type Strains, Phase IV (KMG-IV): sequencing the most valuable type-strain genomes for metagenomic binning, comparative biology and taxonomic classification.</title>
        <authorList>
            <person name="Goeker M."/>
        </authorList>
    </citation>
    <scope>NUCLEOTIDE SEQUENCE [LARGE SCALE GENOMIC DNA]</scope>
    <source>
        <strain evidence="7 8">DSM 100048</strain>
    </source>
</reference>
<dbReference type="PIRSF" id="PIRSF019239">
    <property type="entry name" value="MrpE"/>
    <property type="match status" value="1"/>
</dbReference>
<dbReference type="EMBL" id="SMBX01000009">
    <property type="protein sequence ID" value="TCU94549.1"/>
    <property type="molecule type" value="Genomic_DNA"/>
</dbReference>
<proteinExistence type="inferred from homology"/>
<evidence type="ECO:0000256" key="2">
    <source>
        <dbReference type="ARBA" id="ARBA00006228"/>
    </source>
</evidence>
<evidence type="ECO:0000256" key="4">
    <source>
        <dbReference type="ARBA" id="ARBA00022692"/>
    </source>
</evidence>
<dbReference type="PANTHER" id="PTHR34584">
    <property type="entry name" value="NA(+)/H(+) ANTIPORTER SUBUNIT E1"/>
    <property type="match status" value="1"/>
</dbReference>
<comment type="similarity">
    <text evidence="2">Belongs to the CPA3 antiporters (TC 2.A.63) subunit E family.</text>
</comment>
<evidence type="ECO:0000256" key="1">
    <source>
        <dbReference type="ARBA" id="ARBA00004651"/>
    </source>
</evidence>